<accession>A0A814N770</accession>
<protein>
    <recommendedName>
        <fullName evidence="3">DUF659 domain-containing protein</fullName>
    </recommendedName>
</protein>
<proteinExistence type="predicted"/>
<name>A0A814N770_9BILA</name>
<evidence type="ECO:0008006" key="3">
    <source>
        <dbReference type="Google" id="ProtNLM"/>
    </source>
</evidence>
<comment type="caution">
    <text evidence="1">The sequence shown here is derived from an EMBL/GenBank/DDBJ whole genome shotgun (WGS) entry which is preliminary data.</text>
</comment>
<keyword evidence="2" id="KW-1185">Reference proteome</keyword>
<organism evidence="1 2">
    <name type="scientific">Brachionus calyciflorus</name>
    <dbReference type="NCBI Taxonomy" id="104777"/>
    <lineage>
        <taxon>Eukaryota</taxon>
        <taxon>Metazoa</taxon>
        <taxon>Spiralia</taxon>
        <taxon>Gnathifera</taxon>
        <taxon>Rotifera</taxon>
        <taxon>Eurotatoria</taxon>
        <taxon>Monogononta</taxon>
        <taxon>Pseudotrocha</taxon>
        <taxon>Ploima</taxon>
        <taxon>Brachionidae</taxon>
        <taxon>Brachionus</taxon>
    </lineage>
</organism>
<dbReference type="Proteomes" id="UP000663879">
    <property type="component" value="Unassembled WGS sequence"/>
</dbReference>
<dbReference type="InterPro" id="IPR012337">
    <property type="entry name" value="RNaseH-like_sf"/>
</dbReference>
<dbReference type="AlphaFoldDB" id="A0A814N770"/>
<dbReference type="EMBL" id="CAJNOC010006931">
    <property type="protein sequence ID" value="CAF1088815.1"/>
    <property type="molecule type" value="Genomic_DNA"/>
</dbReference>
<dbReference type="OrthoDB" id="6582565at2759"/>
<evidence type="ECO:0000313" key="1">
    <source>
        <dbReference type="EMBL" id="CAF1088815.1"/>
    </source>
</evidence>
<sequence length="158" mass="18349">MCDETSHSMNRSVFQIILIKLDYNADTRPKLFQTIFLEDVKYETVTRSIIEYLIEMEIKFQNVMAFISDNASYMLKAFKSLKTMLFNCTRVACFAHIIALVCETWRSNLSEVDLIAVNLKSIFARGSNRKKRFIDFLKSNGKENPSYYPSPVVTSWNS</sequence>
<evidence type="ECO:0000313" key="2">
    <source>
        <dbReference type="Proteomes" id="UP000663879"/>
    </source>
</evidence>
<dbReference type="SUPFAM" id="SSF53098">
    <property type="entry name" value="Ribonuclease H-like"/>
    <property type="match status" value="1"/>
</dbReference>
<gene>
    <name evidence="1" type="ORF">OXX778_LOCUS20562</name>
</gene>
<reference evidence="1" key="1">
    <citation type="submission" date="2021-02" db="EMBL/GenBank/DDBJ databases">
        <authorList>
            <person name="Nowell W R."/>
        </authorList>
    </citation>
    <scope>NUCLEOTIDE SEQUENCE</scope>
    <source>
        <strain evidence="1">Ploen Becks lab</strain>
    </source>
</reference>